<feature type="compositionally biased region" description="Acidic residues" evidence="1">
    <location>
        <begin position="425"/>
        <end position="434"/>
    </location>
</feature>
<keyword evidence="3" id="KW-1185">Reference proteome</keyword>
<dbReference type="KEGG" id="mis:MICPUN_56372"/>
<evidence type="ECO:0000256" key="1">
    <source>
        <dbReference type="SAM" id="MobiDB-lite"/>
    </source>
</evidence>
<proteinExistence type="predicted"/>
<dbReference type="Proteomes" id="UP000002009">
    <property type="component" value="Chromosome 2"/>
</dbReference>
<evidence type="ECO:0000313" key="2">
    <source>
        <dbReference type="EMBL" id="ACO61206.1"/>
    </source>
</evidence>
<dbReference type="AlphaFoldDB" id="C1DZY9"/>
<reference evidence="2 3" key="1">
    <citation type="journal article" date="2009" name="Science">
        <title>Green evolution and dynamic adaptations revealed by genomes of the marine picoeukaryotes Micromonas.</title>
        <authorList>
            <person name="Worden A.Z."/>
            <person name="Lee J.H."/>
            <person name="Mock T."/>
            <person name="Rouze P."/>
            <person name="Simmons M.P."/>
            <person name="Aerts A.L."/>
            <person name="Allen A.E."/>
            <person name="Cuvelier M.L."/>
            <person name="Derelle E."/>
            <person name="Everett M.V."/>
            <person name="Foulon E."/>
            <person name="Grimwood J."/>
            <person name="Gundlach H."/>
            <person name="Henrissat B."/>
            <person name="Napoli C."/>
            <person name="McDonald S.M."/>
            <person name="Parker M.S."/>
            <person name="Rombauts S."/>
            <person name="Salamov A."/>
            <person name="Von Dassow P."/>
            <person name="Badger J.H."/>
            <person name="Coutinho P.M."/>
            <person name="Demir E."/>
            <person name="Dubchak I."/>
            <person name="Gentemann C."/>
            <person name="Eikrem W."/>
            <person name="Gready J.E."/>
            <person name="John U."/>
            <person name="Lanier W."/>
            <person name="Lindquist E.A."/>
            <person name="Lucas S."/>
            <person name="Mayer K.F."/>
            <person name="Moreau H."/>
            <person name="Not F."/>
            <person name="Otillar R."/>
            <person name="Panaud O."/>
            <person name="Pangilinan J."/>
            <person name="Paulsen I."/>
            <person name="Piegu B."/>
            <person name="Poliakov A."/>
            <person name="Robbens S."/>
            <person name="Schmutz J."/>
            <person name="Toulza E."/>
            <person name="Wyss T."/>
            <person name="Zelensky A."/>
            <person name="Zhou K."/>
            <person name="Armbrust E.V."/>
            <person name="Bhattacharya D."/>
            <person name="Goodenough U.W."/>
            <person name="Van de Peer Y."/>
            <person name="Grigoriev I.V."/>
        </authorList>
    </citation>
    <scope>NUCLEOTIDE SEQUENCE [LARGE SCALE GENOMIC DNA]</scope>
    <source>
        <strain evidence="3">RCC299 / NOUM17</strain>
    </source>
</reference>
<accession>C1DZY9</accession>
<sequence>MGCLQSKSKAEGGAESTSGLPPLPSADGSPESAVSETGTIAERAESLAKRWCACEAMMLQPSMEPERGEMEPELGVGAGDKLESHAGMLSMPRGKHGKAKVIGVNNQPPTKEALDRLEDRIFDREAQRLRRLRSFRATLNALQVDPTARTSKTAAGIEALGDAIGKLDAAIESAEPVVARRDALRAAATTLADVPGVAAAIQAELRLDPIVHKPRVAQEIKRARATRDAYDAAVAAASTTRTFLLATVAAAVRGIREVQHELAVQRDGAHDTLRRGGGACNAANFGGRTERHLAALNAERDRLETVAGVARAMSARATREAEMNVMREYEPELRTLRAQRDDAFMRGARSVAFDDENWRAVPFARALMARFRETLAVRNAWNGMIDELAAEVVEEAIPAAQREARNEIKEVMNAVFGWSSSSDESSSDGDDDEVIPGSFKALTPKTAKSRWRSMTWRKPANSPRLTSLASRAFARNPTTSSMPEAAPALPPEPTGSDDADAMESDETDEFQSAASSTDDDVSDVSSVATEDLPVTDDEGDEAGGDGSLPPMPAEPVTISGLPPLRVE</sequence>
<feature type="region of interest" description="Disordered" evidence="1">
    <location>
        <begin position="450"/>
        <end position="469"/>
    </location>
</feature>
<feature type="region of interest" description="Disordered" evidence="1">
    <location>
        <begin position="477"/>
        <end position="567"/>
    </location>
</feature>
<gene>
    <name evidence="2" type="ORF">MICPUN_56372</name>
</gene>
<dbReference type="InParanoid" id="C1DZY9"/>
<organism evidence="2 3">
    <name type="scientific">Micromonas commoda (strain RCC299 / NOUM17 / CCMP2709)</name>
    <name type="common">Picoplanktonic green alga</name>
    <dbReference type="NCBI Taxonomy" id="296587"/>
    <lineage>
        <taxon>Eukaryota</taxon>
        <taxon>Viridiplantae</taxon>
        <taxon>Chlorophyta</taxon>
        <taxon>Mamiellophyceae</taxon>
        <taxon>Mamiellales</taxon>
        <taxon>Mamiellaceae</taxon>
        <taxon>Micromonas</taxon>
    </lineage>
</organism>
<feature type="compositionally biased region" description="Acidic residues" evidence="1">
    <location>
        <begin position="495"/>
        <end position="509"/>
    </location>
</feature>
<protein>
    <submittedName>
        <fullName evidence="2">Uncharacterized protein</fullName>
    </submittedName>
</protein>
<feature type="region of interest" description="Disordered" evidence="1">
    <location>
        <begin position="419"/>
        <end position="441"/>
    </location>
</feature>
<dbReference type="EMBL" id="CP001323">
    <property type="protein sequence ID" value="ACO61206.1"/>
    <property type="molecule type" value="Genomic_DNA"/>
</dbReference>
<feature type="compositionally biased region" description="Acidic residues" evidence="1">
    <location>
        <begin position="533"/>
        <end position="543"/>
    </location>
</feature>
<name>C1DZY9_MICCC</name>
<evidence type="ECO:0000313" key="3">
    <source>
        <dbReference type="Proteomes" id="UP000002009"/>
    </source>
</evidence>
<dbReference type="RefSeq" id="XP_002499948.1">
    <property type="nucleotide sequence ID" value="XM_002499902.1"/>
</dbReference>
<dbReference type="GeneID" id="8241142"/>
<feature type="region of interest" description="Disordered" evidence="1">
    <location>
        <begin position="1"/>
        <end position="39"/>
    </location>
</feature>